<dbReference type="EMBL" id="AOMB01000003">
    <property type="protein sequence ID" value="EMA42051.1"/>
    <property type="molecule type" value="Genomic_DNA"/>
</dbReference>
<keyword evidence="1" id="KW-1133">Transmembrane helix</keyword>
<accession>M0M8K2</accession>
<reference evidence="2 3" key="1">
    <citation type="journal article" date="2014" name="PLoS Genet.">
        <title>Phylogenetically driven sequencing of extremely halophilic archaea reveals strategies for static and dynamic osmo-response.</title>
        <authorList>
            <person name="Becker E.A."/>
            <person name="Seitzer P.M."/>
            <person name="Tritt A."/>
            <person name="Larsen D."/>
            <person name="Krusor M."/>
            <person name="Yao A.I."/>
            <person name="Wu D."/>
            <person name="Madern D."/>
            <person name="Eisen J.A."/>
            <person name="Darling A.E."/>
            <person name="Facciotti M.T."/>
        </authorList>
    </citation>
    <scope>NUCLEOTIDE SEQUENCE [LARGE SCALE GENOMIC DNA]</scope>
    <source>
        <strain evidence="2 3">100A6</strain>
    </source>
</reference>
<dbReference type="Proteomes" id="UP000011566">
    <property type="component" value="Unassembled WGS sequence"/>
</dbReference>
<keyword evidence="3" id="KW-1185">Reference proteome</keyword>
<dbReference type="AlphaFoldDB" id="M0M8K2"/>
<evidence type="ECO:0000313" key="3">
    <source>
        <dbReference type="Proteomes" id="UP000011566"/>
    </source>
</evidence>
<proteinExistence type="predicted"/>
<sequence length="73" mass="8327">MVITGLLVIFMLVFTLVAAISILSITQSAIFEQLTFFEAVELYLIESATLVIFSYLLYRVTIHLVRSQNKELQ</sequence>
<organism evidence="2 3">
    <name type="scientific">Halococcus hamelinensis 100A6</name>
    <dbReference type="NCBI Taxonomy" id="1132509"/>
    <lineage>
        <taxon>Archaea</taxon>
        <taxon>Methanobacteriati</taxon>
        <taxon>Methanobacteriota</taxon>
        <taxon>Stenosarchaea group</taxon>
        <taxon>Halobacteria</taxon>
        <taxon>Halobacteriales</taxon>
        <taxon>Halococcaceae</taxon>
        <taxon>Halococcus</taxon>
    </lineage>
</organism>
<keyword evidence="1" id="KW-0812">Transmembrane</keyword>
<protein>
    <submittedName>
        <fullName evidence="2">Uncharacterized protein</fullName>
    </submittedName>
</protein>
<comment type="caution">
    <text evidence="2">The sequence shown here is derived from an EMBL/GenBank/DDBJ whole genome shotgun (WGS) entry which is preliminary data.</text>
</comment>
<feature type="transmembrane region" description="Helical" evidence="1">
    <location>
        <begin position="42"/>
        <end position="60"/>
    </location>
</feature>
<keyword evidence="1" id="KW-0472">Membrane</keyword>
<evidence type="ECO:0000256" key="1">
    <source>
        <dbReference type="SAM" id="Phobius"/>
    </source>
</evidence>
<feature type="transmembrane region" description="Helical" evidence="1">
    <location>
        <begin position="7"/>
        <end position="30"/>
    </location>
</feature>
<dbReference type="PATRIC" id="fig|1132509.6.peg.149"/>
<gene>
    <name evidence="2" type="ORF">C447_00635</name>
</gene>
<name>M0M8K2_9EURY</name>
<evidence type="ECO:0000313" key="2">
    <source>
        <dbReference type="EMBL" id="EMA42051.1"/>
    </source>
</evidence>